<protein>
    <recommendedName>
        <fullName evidence="1">DUF1937 domain-containing protein</fullName>
    </recommendedName>
</protein>
<sequence length="125" mass="14061">MKTYIYLASPYTALRDDGSLDDILMAERHRAVSECFTNLVKAGLVVYCPITMTHPVDVISGGLGAPFWYEFGKPFLQHMSMLFVLKLPGWEKSEGLEGELKIALARKIPIVYLEFAPTSAYRLET</sequence>
<dbReference type="AlphaFoldDB" id="A0A0F9EBU9"/>
<dbReference type="Gene3D" id="3.40.50.10400">
    <property type="entry name" value="Hypothetical protein PA1492"/>
    <property type="match status" value="1"/>
</dbReference>
<dbReference type="SUPFAM" id="SSF52309">
    <property type="entry name" value="N-(deoxy)ribosyltransferase-like"/>
    <property type="match status" value="1"/>
</dbReference>
<dbReference type="InterPro" id="IPR015235">
    <property type="entry name" value="DUF1937"/>
</dbReference>
<dbReference type="Pfam" id="PF09152">
    <property type="entry name" value="DUF1937"/>
    <property type="match status" value="1"/>
</dbReference>
<accession>A0A0F9EBU9</accession>
<reference evidence="2" key="1">
    <citation type="journal article" date="2015" name="Nature">
        <title>Complex archaea that bridge the gap between prokaryotes and eukaryotes.</title>
        <authorList>
            <person name="Spang A."/>
            <person name="Saw J.H."/>
            <person name="Jorgensen S.L."/>
            <person name="Zaremba-Niedzwiedzka K."/>
            <person name="Martijn J."/>
            <person name="Lind A.E."/>
            <person name="van Eijk R."/>
            <person name="Schleper C."/>
            <person name="Guy L."/>
            <person name="Ettema T.J."/>
        </authorList>
    </citation>
    <scope>NUCLEOTIDE SEQUENCE</scope>
</reference>
<proteinExistence type="predicted"/>
<comment type="caution">
    <text evidence="2">The sequence shown here is derived from an EMBL/GenBank/DDBJ whole genome shotgun (WGS) entry which is preliminary data.</text>
</comment>
<evidence type="ECO:0000259" key="1">
    <source>
        <dbReference type="Pfam" id="PF09152"/>
    </source>
</evidence>
<evidence type="ECO:0000313" key="2">
    <source>
        <dbReference type="EMBL" id="KKL27316.1"/>
    </source>
</evidence>
<gene>
    <name evidence="2" type="ORF">LCGC14_2386380</name>
</gene>
<name>A0A0F9EBU9_9ZZZZ</name>
<organism evidence="2">
    <name type="scientific">marine sediment metagenome</name>
    <dbReference type="NCBI Taxonomy" id="412755"/>
    <lineage>
        <taxon>unclassified sequences</taxon>
        <taxon>metagenomes</taxon>
        <taxon>ecological metagenomes</taxon>
    </lineage>
</organism>
<dbReference type="EMBL" id="LAZR01035508">
    <property type="protein sequence ID" value="KKL27316.1"/>
    <property type="molecule type" value="Genomic_DNA"/>
</dbReference>
<feature type="domain" description="DUF1937" evidence="1">
    <location>
        <begin position="5"/>
        <end position="112"/>
    </location>
</feature>